<dbReference type="Proteomes" id="UP000664357">
    <property type="component" value="Unassembled WGS sequence"/>
</dbReference>
<comment type="caution">
    <text evidence="2">The sequence shown here is derived from an EMBL/GenBank/DDBJ whole genome shotgun (WGS) entry which is preliminary data.</text>
</comment>
<organism evidence="2 3">
    <name type="scientific">Candidatus Enterococcus ferrettii</name>
    <dbReference type="NCBI Taxonomy" id="2815324"/>
    <lineage>
        <taxon>Bacteria</taxon>
        <taxon>Bacillati</taxon>
        <taxon>Bacillota</taxon>
        <taxon>Bacilli</taxon>
        <taxon>Lactobacillales</taxon>
        <taxon>Enterococcaceae</taxon>
        <taxon>Enterococcus</taxon>
    </lineage>
</organism>
<dbReference type="PANTHER" id="PTHR43415">
    <property type="entry name" value="SPERMIDINE N(1)-ACETYLTRANSFERASE"/>
    <property type="match status" value="1"/>
</dbReference>
<reference evidence="2 3" key="1">
    <citation type="submission" date="2024-02" db="EMBL/GenBank/DDBJ databases">
        <title>The Genome Sequence of Enterococcus sp. DIV0159.</title>
        <authorList>
            <person name="Earl A."/>
            <person name="Manson A."/>
            <person name="Gilmore M."/>
            <person name="Sanders J."/>
            <person name="Shea T."/>
            <person name="Howe W."/>
            <person name="Livny J."/>
            <person name="Cuomo C."/>
            <person name="Neafsey D."/>
            <person name="Birren B."/>
        </authorList>
    </citation>
    <scope>NUCLEOTIDE SEQUENCE [LARGE SCALE GENOMIC DNA]</scope>
    <source>
        <strain evidence="2 3">665A</strain>
    </source>
</reference>
<dbReference type="InterPro" id="IPR000182">
    <property type="entry name" value="GNAT_dom"/>
</dbReference>
<protein>
    <recommendedName>
        <fullName evidence="1">N-acetyltransferase domain-containing protein</fullName>
    </recommendedName>
</protein>
<dbReference type="Gene3D" id="3.40.630.30">
    <property type="match status" value="1"/>
</dbReference>
<sequence>MLEWMHNKDITKDLHTNFAVMTLERCEQFILDSWSDSKNMHLAISDKDDEYLGTVSLKNIDYEKSFAEFAITIRKCAMGTGVSKLGMDTILEKAIKDLNLNKVYWCVNKSNQRAIKFYDKNKFIKTSNIPKKILERYPENISDELIWYVHK</sequence>
<dbReference type="EMBL" id="JAFREL020000001">
    <property type="protein sequence ID" value="MEO1768381.1"/>
    <property type="molecule type" value="Genomic_DNA"/>
</dbReference>
<dbReference type="Pfam" id="PF13302">
    <property type="entry name" value="Acetyltransf_3"/>
    <property type="match status" value="1"/>
</dbReference>
<dbReference type="PROSITE" id="PS51186">
    <property type="entry name" value="GNAT"/>
    <property type="match status" value="1"/>
</dbReference>
<accession>A0ABV0EIB9</accession>
<proteinExistence type="predicted"/>
<dbReference type="PANTHER" id="PTHR43415:SF3">
    <property type="entry name" value="GNAT-FAMILY ACETYLTRANSFERASE"/>
    <property type="match status" value="1"/>
</dbReference>
<evidence type="ECO:0000313" key="3">
    <source>
        <dbReference type="Proteomes" id="UP000664357"/>
    </source>
</evidence>
<name>A0ABV0EIB9_9ENTE</name>
<feature type="domain" description="N-acetyltransferase" evidence="1">
    <location>
        <begin position="5"/>
        <end position="144"/>
    </location>
</feature>
<dbReference type="InterPro" id="IPR016181">
    <property type="entry name" value="Acyl_CoA_acyltransferase"/>
</dbReference>
<keyword evidence="3" id="KW-1185">Reference proteome</keyword>
<gene>
    <name evidence="2" type="ORF">JZO67_000292</name>
</gene>
<evidence type="ECO:0000313" key="2">
    <source>
        <dbReference type="EMBL" id="MEO1768381.1"/>
    </source>
</evidence>
<evidence type="ECO:0000259" key="1">
    <source>
        <dbReference type="PROSITE" id="PS51186"/>
    </source>
</evidence>
<dbReference type="SUPFAM" id="SSF55729">
    <property type="entry name" value="Acyl-CoA N-acyltransferases (Nat)"/>
    <property type="match status" value="1"/>
</dbReference>